<dbReference type="EMBL" id="JAAMOD010000448">
    <property type="protein sequence ID" value="KAF5228603.1"/>
    <property type="molecule type" value="Genomic_DNA"/>
</dbReference>
<dbReference type="SUPFAM" id="SSF50447">
    <property type="entry name" value="Translation proteins"/>
    <property type="match status" value="1"/>
</dbReference>
<keyword evidence="4" id="KW-1185">Reference proteome</keyword>
<dbReference type="Gene3D" id="2.40.30.130">
    <property type="match status" value="1"/>
</dbReference>
<keyword evidence="1" id="KW-0479">Metal-binding</keyword>
<comment type="caution">
    <text evidence="3">The sequence shown here is derived from an EMBL/GenBank/DDBJ whole genome shotgun (WGS) entry which is preliminary data.</text>
</comment>
<dbReference type="GO" id="GO:0046872">
    <property type="term" value="F:metal ion binding"/>
    <property type="evidence" value="ECO:0007669"/>
    <property type="project" value="UniProtKB-KW"/>
</dbReference>
<dbReference type="InterPro" id="IPR018163">
    <property type="entry name" value="Thr/Ala-tRNA-synth_IIc_edit"/>
</dbReference>
<evidence type="ECO:0000313" key="4">
    <source>
        <dbReference type="Proteomes" id="UP000537989"/>
    </source>
</evidence>
<evidence type="ECO:0000256" key="1">
    <source>
        <dbReference type="ARBA" id="ARBA00022723"/>
    </source>
</evidence>
<dbReference type="GO" id="GO:0000166">
    <property type="term" value="F:nucleotide binding"/>
    <property type="evidence" value="ECO:0007669"/>
    <property type="project" value="InterPro"/>
</dbReference>
<accession>A0AAN6BUW7</accession>
<dbReference type="PANTHER" id="PTHR43462:SF1">
    <property type="entry name" value="ALANYL-TRNA EDITING PROTEIN AARSD1"/>
    <property type="match status" value="1"/>
</dbReference>
<sequence length="767" mass="87253">MSQFLHERILSEFVNPQTDSPLFSLLPGEVRDKIFSYVLTDHPDPGAHMQYSKQTCYTRPLYEAHQSTDTRVIRTCRAVYRETWFKPFLLREHVRWATAPDRAPPGKSGVPYEVRHMLSRLLTQQPEQDKVEIERLRIFAQMYKLEEGLVAKILAEPALLAPRIVTLTIRHTDWWFWEDDEPLRFEGGWIEDVCKAMHWCTNQFCIELESLERKKDQIDKIADQMIKKWYFKRCDGVVLYADALGRKESRWSGDSTWGDRRWVRDETEPGRLDYYIVSVTFRPRIDIERSGGTVDREVFNASQKDWFDESELKIHLGDESRIEDPSPFEYVRDTCDDDSDSEFSDAEVGRHRRRCNKPHRNMAQQESGRVVGDLACQSDSYLRSIETKVISCEKSTQKSKKQAQPEWLLECSNSILFPEGGGQPCDHGTITPLSGEDLAPIPITNVQREGLRCMIHSPKPIAPGTEVRQEIDWKRRWDYMQQHTGQHLLSAVMIKNHELKTLSWGMGTDGGFNYVDLQRKPTDEEMQAIQMECAEKIRENLSIKVDTPDNAKDHKLPGDYDKCCGTHLAQTSHISLIILGSTQSVHGKNCRLSFIAGDRAINLASSSVSAINTIAKMMSVSSNPTEVVTRATALSDSVTDLKRSERKLLLEVAKFESEHAIRSIVQNKMNAYIHRYEGSTDFINKIVGETRDFLEGTEFVVVIAIGEPKGGGPVVIVGDKVAVDAMAKKVKSVVKDIKGGGTGGKWQGKVKEWTNAELVALKDVVES</sequence>
<dbReference type="GO" id="GO:0002196">
    <property type="term" value="F:Ser-tRNA(Ala) deacylase activity"/>
    <property type="evidence" value="ECO:0007669"/>
    <property type="project" value="TreeGrafter"/>
</dbReference>
<evidence type="ECO:0000256" key="2">
    <source>
        <dbReference type="ARBA" id="ARBA00022833"/>
    </source>
</evidence>
<dbReference type="Gene3D" id="3.30.980.10">
    <property type="entry name" value="Threonyl-trna Synthetase, Chain A, domain 2"/>
    <property type="match status" value="1"/>
</dbReference>
<gene>
    <name evidence="3" type="ORF">FAUST_10971</name>
</gene>
<organism evidence="3 4">
    <name type="scientific">Fusarium austroamericanum</name>
    <dbReference type="NCBI Taxonomy" id="282268"/>
    <lineage>
        <taxon>Eukaryota</taxon>
        <taxon>Fungi</taxon>
        <taxon>Dikarya</taxon>
        <taxon>Ascomycota</taxon>
        <taxon>Pezizomycotina</taxon>
        <taxon>Sordariomycetes</taxon>
        <taxon>Hypocreomycetidae</taxon>
        <taxon>Hypocreales</taxon>
        <taxon>Nectriaceae</taxon>
        <taxon>Fusarium</taxon>
    </lineage>
</organism>
<name>A0AAN6BUW7_FUSAU</name>
<keyword evidence="2" id="KW-0862">Zinc</keyword>
<evidence type="ECO:0000313" key="3">
    <source>
        <dbReference type="EMBL" id="KAF5228603.1"/>
    </source>
</evidence>
<dbReference type="InterPro" id="IPR009000">
    <property type="entry name" value="Transl_B-barrel_sf"/>
</dbReference>
<dbReference type="Proteomes" id="UP000537989">
    <property type="component" value="Unassembled WGS sequence"/>
</dbReference>
<dbReference type="AlphaFoldDB" id="A0AAN6BUW7"/>
<proteinExistence type="predicted"/>
<evidence type="ECO:0008006" key="5">
    <source>
        <dbReference type="Google" id="ProtNLM"/>
    </source>
</evidence>
<dbReference type="SUPFAM" id="SSF55186">
    <property type="entry name" value="ThrRS/AlaRS common domain"/>
    <property type="match status" value="1"/>
</dbReference>
<dbReference type="PANTHER" id="PTHR43462">
    <property type="entry name" value="ALANYL-TRNA EDITING PROTEIN"/>
    <property type="match status" value="1"/>
</dbReference>
<protein>
    <recommendedName>
        <fullName evidence="5">Alanyl-transfer RNA synthetases family profile domain-containing protein</fullName>
    </recommendedName>
</protein>
<reference evidence="3 4" key="1">
    <citation type="submission" date="2020-02" db="EMBL/GenBank/DDBJ databases">
        <title>Identification and distribution of gene clusters putatively required for synthesis of sphingolipid metabolism inhibitors in phylogenetically diverse species of the filamentous fungus Fusarium.</title>
        <authorList>
            <person name="Kim H.-S."/>
            <person name="Busman M."/>
            <person name="Brown D.W."/>
            <person name="Divon H."/>
            <person name="Uhlig S."/>
            <person name="Proctor R.H."/>
        </authorList>
    </citation>
    <scope>NUCLEOTIDE SEQUENCE [LARGE SCALE GENOMIC DNA]</scope>
    <source>
        <strain evidence="3 4">NRRL 2903</strain>
    </source>
</reference>
<dbReference type="InterPro" id="IPR051335">
    <property type="entry name" value="Alanyl-tRNA_Editing_Enzymes"/>
</dbReference>